<dbReference type="Pfam" id="PF06985">
    <property type="entry name" value="HET"/>
    <property type="match status" value="1"/>
</dbReference>
<evidence type="ECO:0000313" key="2">
    <source>
        <dbReference type="EMBL" id="OGM44113.1"/>
    </source>
</evidence>
<dbReference type="Proteomes" id="UP000179179">
    <property type="component" value="Unassembled WGS sequence"/>
</dbReference>
<dbReference type="InterPro" id="IPR010730">
    <property type="entry name" value="HET"/>
</dbReference>
<dbReference type="Pfam" id="PF26639">
    <property type="entry name" value="Het-6_barrel"/>
    <property type="match status" value="1"/>
</dbReference>
<evidence type="ECO:0000259" key="1">
    <source>
        <dbReference type="Pfam" id="PF06985"/>
    </source>
</evidence>
<dbReference type="RefSeq" id="XP_022387830.1">
    <property type="nucleotide sequence ID" value="XM_022534415.1"/>
</dbReference>
<keyword evidence="3" id="KW-1185">Reference proteome</keyword>
<dbReference type="GeneID" id="34450676"/>
<sequence>MGDDALAALISEAKQISRADSLQRISVIFQCIDHLLSLEDSTRGYEAVGVLRTLPIFPTRRGEARPTLQTCERHDDWFIADQPRLLETFYGRLNMLAFGAEDLARMSRLFCALHIEDRLLSTAAICKPRQGLASVVREDYKRLLLSKAEYLSCLARNHGSQPSEVSELLRDIEVQSVDEVIVEWAVLYPSEYIIDTHEDTKLALIVREDNRVQLYIRHIDADADNLPFELCEQLSELFGIPSQHRTLLWAALLLNDIELLREALGPGNIFRTMSLEWQQMAVRSEPSGHRTQVSFGQSERDHSFETGYTQLDDQDNVSIAQLTDSHYQHRVPRFTAEPDVIFCSTVEELPDVDFEGKTQEGQKTLPARLQMLNTGMQTLFIARSSTTLIDHEPAFLGEVFVSEFLGHVLGSAYDPNIHWTSHFRNRLGHTPFRAQENSPMSGFYIDARTGQAMTDFLRTNSIEGAAAWAYLPPDYRIDVQTTVDGTSASFSWSPLDFDMARRWRIRGSSHQQDHIYILIRVSNVYGKDPHVRMFVDPWGMIQQEELLIKAPSNLVASIPDSAPLGIELSTFQSKIPQPRYDPFSRMSRFLGSAISRQRSKDTSNVYTWEPLNEAARQIRLLYLLPGKGTEDLRGKLTVSTIRDRPEYDAISYTWGSALHPFTLHTSEGIIPITTSLYLALRRMRKRNKSRWVWVDAICINQSDSVEKPSQISMMPDIFRSATRVYAWIGEEEDESLAVLRTLEQIDHAVPSRGGDEVIPRLGSTFWDDLGKLLERKWFRRIWVVQEIVLARDIIVMCGNQRVPWGRFCDTLSRLFYHAEQSSSGLFLSRGSTAGSVLRLAAFRKACWEGGDFEAKYQLLSLFEHFQWTEATQRRDKLFALLNLARDNCQELRPDYEAPLKDIIWRYARTFVNNGYVMELLYRSGRSAISPSWVPDWTSAPYPRSLSKWRCKTAPHKFTAGNGFPLSFHLRSGRVLCLRGHLVDRVSRVGKCPSYTSVFPAYRQEISTMVDKWFRARTPEETAIVKWRLPIGDCDIESEQPRTSGNLNDAWAGESREYMAAASDFADIFSPAVACGTEMRKVGIVPKNTQTGDRIAVFHGSVVPFIIRKTETPDGHYRVIGECYIDGMMHGEYMDSSGQCLDISLV</sequence>
<accession>A0A1F7ZXB7</accession>
<dbReference type="PANTHER" id="PTHR24148:SF64">
    <property type="entry name" value="HETEROKARYON INCOMPATIBILITY DOMAIN-CONTAINING PROTEIN"/>
    <property type="match status" value="1"/>
</dbReference>
<reference evidence="2 3" key="1">
    <citation type="journal article" date="2016" name="Genome Biol. Evol.">
        <title>Draft genome sequence of an aflatoxigenic Aspergillus species, A. bombycis.</title>
        <authorList>
            <person name="Moore G.G."/>
            <person name="Mack B.M."/>
            <person name="Beltz S.B."/>
            <person name="Gilbert M.K."/>
        </authorList>
    </citation>
    <scope>NUCLEOTIDE SEQUENCE [LARGE SCALE GENOMIC DNA]</scope>
    <source>
        <strain evidence="3">NRRL 26010</strain>
    </source>
</reference>
<evidence type="ECO:0000313" key="3">
    <source>
        <dbReference type="Proteomes" id="UP000179179"/>
    </source>
</evidence>
<organism evidence="2 3">
    <name type="scientific">Aspergillus bombycis</name>
    <dbReference type="NCBI Taxonomy" id="109264"/>
    <lineage>
        <taxon>Eukaryota</taxon>
        <taxon>Fungi</taxon>
        <taxon>Dikarya</taxon>
        <taxon>Ascomycota</taxon>
        <taxon>Pezizomycotina</taxon>
        <taxon>Eurotiomycetes</taxon>
        <taxon>Eurotiomycetidae</taxon>
        <taxon>Eurotiales</taxon>
        <taxon>Aspergillaceae</taxon>
        <taxon>Aspergillus</taxon>
    </lineage>
</organism>
<protein>
    <recommendedName>
        <fullName evidence="1">Heterokaryon incompatibility domain-containing protein</fullName>
    </recommendedName>
</protein>
<dbReference type="PANTHER" id="PTHR24148">
    <property type="entry name" value="ANKYRIN REPEAT DOMAIN-CONTAINING PROTEIN 39 HOMOLOG-RELATED"/>
    <property type="match status" value="1"/>
</dbReference>
<dbReference type="OrthoDB" id="2157530at2759"/>
<dbReference type="InterPro" id="IPR052895">
    <property type="entry name" value="HetReg/Transcr_Mod"/>
</dbReference>
<dbReference type="EMBL" id="LYCR01000060">
    <property type="protein sequence ID" value="OGM44113.1"/>
    <property type="molecule type" value="Genomic_DNA"/>
</dbReference>
<dbReference type="AlphaFoldDB" id="A0A1F7ZXB7"/>
<gene>
    <name evidence="2" type="ORF">ABOM_007286</name>
</gene>
<comment type="caution">
    <text evidence="2">The sequence shown here is derived from an EMBL/GenBank/DDBJ whole genome shotgun (WGS) entry which is preliminary data.</text>
</comment>
<feature type="domain" description="Heterokaryon incompatibility" evidence="1">
    <location>
        <begin position="647"/>
        <end position="786"/>
    </location>
</feature>
<proteinExistence type="predicted"/>
<name>A0A1F7ZXB7_9EURO</name>